<sequence>MTTINKDVLNILSTGVFKKILDCDVIEIAQLNAAIALLIKANIDFDVSFTSGTRRSSPTATLTIYINPTARIRFSFVFDSNIINIF</sequence>
<dbReference type="AlphaFoldDB" id="A0A096CT34"/>
<evidence type="ECO:0000313" key="1">
    <source>
        <dbReference type="EMBL" id="KGG79694.1"/>
    </source>
</evidence>
<dbReference type="EMBL" id="AZTB01000066">
    <property type="protein sequence ID" value="KGG79694.1"/>
    <property type="molecule type" value="Genomic_DNA"/>
</dbReference>
<protein>
    <submittedName>
        <fullName evidence="1">Uncharacterized protein</fullName>
    </submittedName>
</protein>
<dbReference type="RefSeq" id="WP_035164560.1">
    <property type="nucleotide sequence ID" value="NZ_AZTB01000066.1"/>
</dbReference>
<reference evidence="1 2" key="1">
    <citation type="submission" date="2013-12" db="EMBL/GenBank/DDBJ databases">
        <title>Draft genome sequence of Caloranaerobacter sp. H53214.</title>
        <authorList>
            <person name="Jiang L.J."/>
            <person name="Shao Z.Z."/>
            <person name="Long M.N."/>
        </authorList>
    </citation>
    <scope>NUCLEOTIDE SEQUENCE [LARGE SCALE GENOMIC DNA]</scope>
    <source>
        <strain evidence="1 2">H53214</strain>
    </source>
</reference>
<comment type="caution">
    <text evidence="1">The sequence shown here is derived from an EMBL/GenBank/DDBJ whole genome shotgun (WGS) entry which is preliminary data.</text>
</comment>
<accession>A0A096CT34</accession>
<dbReference type="STRING" id="1156417.Y919_10505"/>
<name>A0A096CT34_9FIRM</name>
<evidence type="ECO:0000313" key="2">
    <source>
        <dbReference type="Proteomes" id="UP000029622"/>
    </source>
</evidence>
<gene>
    <name evidence="1" type="ORF">Y919_10505</name>
</gene>
<proteinExistence type="predicted"/>
<organism evidence="1 2">
    <name type="scientific">Caloranaerobacter azorensis H53214</name>
    <dbReference type="NCBI Taxonomy" id="1156417"/>
    <lineage>
        <taxon>Bacteria</taxon>
        <taxon>Bacillati</taxon>
        <taxon>Bacillota</taxon>
        <taxon>Tissierellia</taxon>
        <taxon>Tissierellales</taxon>
        <taxon>Thermohalobacteraceae</taxon>
        <taxon>Caloranaerobacter</taxon>
    </lineage>
</organism>
<dbReference type="Proteomes" id="UP000029622">
    <property type="component" value="Unassembled WGS sequence"/>
</dbReference>